<accession>A0ABQ6BJA8</accession>
<keyword evidence="2" id="KW-1133">Transmembrane helix</keyword>
<dbReference type="RefSeq" id="WP_284222401.1">
    <property type="nucleotide sequence ID" value="NZ_BSOY01000029.1"/>
</dbReference>
<evidence type="ECO:0000256" key="1">
    <source>
        <dbReference type="SAM" id="MobiDB-lite"/>
    </source>
</evidence>
<gene>
    <name evidence="3" type="ORF">GCM10007859_15570</name>
</gene>
<dbReference type="Proteomes" id="UP001156921">
    <property type="component" value="Unassembled WGS sequence"/>
</dbReference>
<proteinExistence type="predicted"/>
<feature type="transmembrane region" description="Helical" evidence="2">
    <location>
        <begin position="13"/>
        <end position="30"/>
    </location>
</feature>
<evidence type="ECO:0000256" key="2">
    <source>
        <dbReference type="SAM" id="Phobius"/>
    </source>
</evidence>
<keyword evidence="2" id="KW-0472">Membrane</keyword>
<organism evidence="3 4">
    <name type="scientific">Brevundimonas denitrificans</name>
    <dbReference type="NCBI Taxonomy" id="1443434"/>
    <lineage>
        <taxon>Bacteria</taxon>
        <taxon>Pseudomonadati</taxon>
        <taxon>Pseudomonadota</taxon>
        <taxon>Alphaproteobacteria</taxon>
        <taxon>Caulobacterales</taxon>
        <taxon>Caulobacteraceae</taxon>
        <taxon>Brevundimonas</taxon>
    </lineage>
</organism>
<evidence type="ECO:0000313" key="3">
    <source>
        <dbReference type="EMBL" id="GLS01542.1"/>
    </source>
</evidence>
<evidence type="ECO:0000313" key="4">
    <source>
        <dbReference type="Proteomes" id="UP001156921"/>
    </source>
</evidence>
<feature type="compositionally biased region" description="Basic and acidic residues" evidence="1">
    <location>
        <begin position="65"/>
        <end position="76"/>
    </location>
</feature>
<reference evidence="4" key="1">
    <citation type="journal article" date="2019" name="Int. J. Syst. Evol. Microbiol.">
        <title>The Global Catalogue of Microorganisms (GCM) 10K type strain sequencing project: providing services to taxonomists for standard genome sequencing and annotation.</title>
        <authorList>
            <consortium name="The Broad Institute Genomics Platform"/>
            <consortium name="The Broad Institute Genome Sequencing Center for Infectious Disease"/>
            <person name="Wu L."/>
            <person name="Ma J."/>
        </authorList>
    </citation>
    <scope>NUCLEOTIDE SEQUENCE [LARGE SCALE GENOMIC DNA]</scope>
    <source>
        <strain evidence="4">NBRC 110107</strain>
    </source>
</reference>
<feature type="region of interest" description="Disordered" evidence="1">
    <location>
        <begin position="49"/>
        <end position="76"/>
    </location>
</feature>
<dbReference type="EMBL" id="BSOY01000029">
    <property type="protein sequence ID" value="GLS01542.1"/>
    <property type="molecule type" value="Genomic_DNA"/>
</dbReference>
<protein>
    <submittedName>
        <fullName evidence="3">Uncharacterized protein</fullName>
    </submittedName>
</protein>
<keyword evidence="2" id="KW-0812">Transmembrane</keyword>
<name>A0ABQ6BJA8_9CAUL</name>
<comment type="caution">
    <text evidence="3">The sequence shown here is derived from an EMBL/GenBank/DDBJ whole genome shotgun (WGS) entry which is preliminary data.</text>
</comment>
<sequence length="76" mass="8725">MTLFGRTLDGQEIASLVSLLLVLVLWISVWRGDRRESHWLKTWNAERKARRDAEIAAEGGQPRSPSEKREPRGPWG</sequence>
<keyword evidence="4" id="KW-1185">Reference proteome</keyword>